<evidence type="ECO:0000256" key="2">
    <source>
        <dbReference type="SAM" id="MobiDB-lite"/>
    </source>
</evidence>
<dbReference type="SUPFAM" id="SSF49493">
    <property type="entry name" value="HSP40/DnaJ peptide-binding domain"/>
    <property type="match status" value="2"/>
</dbReference>
<dbReference type="SMART" id="SM00271">
    <property type="entry name" value="DnaJ"/>
    <property type="match status" value="1"/>
</dbReference>
<dbReference type="FunFam" id="2.60.260.20:FF:000002">
    <property type="entry name" value="Dnaj homolog subfamily b member"/>
    <property type="match status" value="1"/>
</dbReference>
<dbReference type="InterPro" id="IPR051339">
    <property type="entry name" value="DnaJ_subfamily_B"/>
</dbReference>
<dbReference type="InterPro" id="IPR008971">
    <property type="entry name" value="HSP40/DnaJ_pept-bd"/>
</dbReference>
<dbReference type="Pfam" id="PF01556">
    <property type="entry name" value="DnaJ_C"/>
    <property type="match status" value="1"/>
</dbReference>
<dbReference type="EMBL" id="JAEUBD010001266">
    <property type="protein sequence ID" value="KAH3663252.1"/>
    <property type="molecule type" value="Genomic_DNA"/>
</dbReference>
<dbReference type="CDD" id="cd10747">
    <property type="entry name" value="DnaJ_C"/>
    <property type="match status" value="1"/>
</dbReference>
<proteinExistence type="predicted"/>
<evidence type="ECO:0000256" key="1">
    <source>
        <dbReference type="ARBA" id="ARBA00023186"/>
    </source>
</evidence>
<evidence type="ECO:0000313" key="3">
    <source>
        <dbReference type="EMBL" id="KAH3663252.1"/>
    </source>
</evidence>
<feature type="compositionally biased region" description="Polar residues" evidence="2">
    <location>
        <begin position="283"/>
        <end position="295"/>
    </location>
</feature>
<keyword evidence="4" id="KW-1185">Reference proteome</keyword>
<dbReference type="Pfam" id="PF00226">
    <property type="entry name" value="DnaJ"/>
    <property type="match status" value="1"/>
</dbReference>
<dbReference type="GO" id="GO:0051087">
    <property type="term" value="F:protein-folding chaperone binding"/>
    <property type="evidence" value="ECO:0007669"/>
    <property type="project" value="TreeGrafter"/>
</dbReference>
<dbReference type="GO" id="GO:0006457">
    <property type="term" value="P:protein folding"/>
    <property type="evidence" value="ECO:0007669"/>
    <property type="project" value="InterPro"/>
</dbReference>
<gene>
    <name evidence="3" type="ORF">OGATHE_004828</name>
</gene>
<accession>A0A1B7SJH4</accession>
<dbReference type="Gene3D" id="1.10.287.110">
    <property type="entry name" value="DnaJ domain"/>
    <property type="match status" value="1"/>
</dbReference>
<dbReference type="RefSeq" id="XP_018211533.1">
    <property type="nucleotide sequence ID" value="XM_018356598.1"/>
</dbReference>
<organism evidence="3 4">
    <name type="scientific">Ogataea polymorpha</name>
    <dbReference type="NCBI Taxonomy" id="460523"/>
    <lineage>
        <taxon>Eukaryota</taxon>
        <taxon>Fungi</taxon>
        <taxon>Dikarya</taxon>
        <taxon>Ascomycota</taxon>
        <taxon>Saccharomycotina</taxon>
        <taxon>Pichiomycetes</taxon>
        <taxon>Pichiales</taxon>
        <taxon>Pichiaceae</taxon>
        <taxon>Ogataea</taxon>
    </lineage>
</organism>
<sequence>MVKETKLYDLLGVSPNASDAELKKAYRKMALKYHPDKPGGNAEKFKEISEAYEILSDADKREVYDQYGLEAARGNAPAGGNPFGGGASGFSSSGGGGRTFSQADAFNLFNQFGGFEEMFGDSGGFRTSRGSSPFGFTSMGGGMPGGFGGMGGGMPGGFTSAQPKEPTIVDLNVPVPLELLYTGGSKKMKIRRKGPSGQLEEKIIDINIKPGWKAGTKITYPNEGDYQDGMRQTIRFTIVQKPHDTFTREDNNLKTTVKLSFKESLLGFDKEVTTLDGRRIPLTKSSPTQPGSVSTYPGLGMPISKSPGSRGDLIIEFKVDYPVFLTQQQKQAISANF</sequence>
<keyword evidence="1" id="KW-0143">Chaperone</keyword>
<dbReference type="PRINTS" id="PR00625">
    <property type="entry name" value="JDOMAIN"/>
</dbReference>
<feature type="region of interest" description="Disordered" evidence="2">
    <location>
        <begin position="280"/>
        <end position="300"/>
    </location>
</feature>
<dbReference type="GO" id="GO:0051082">
    <property type="term" value="F:unfolded protein binding"/>
    <property type="evidence" value="ECO:0007669"/>
    <property type="project" value="InterPro"/>
</dbReference>
<reference evidence="3" key="2">
    <citation type="submission" date="2021-01" db="EMBL/GenBank/DDBJ databases">
        <authorList>
            <person name="Schikora-Tamarit M.A."/>
        </authorList>
    </citation>
    <scope>NUCLEOTIDE SEQUENCE</scope>
    <source>
        <strain evidence="3">NCAIM Y.01608</strain>
    </source>
</reference>
<reference evidence="3" key="1">
    <citation type="journal article" date="2021" name="Open Biol.">
        <title>Shared evolutionary footprints suggest mitochondrial oxidative damage underlies multiple complex I losses in fungi.</title>
        <authorList>
            <person name="Schikora-Tamarit M.A."/>
            <person name="Marcet-Houben M."/>
            <person name="Nosek J."/>
            <person name="Gabaldon T."/>
        </authorList>
    </citation>
    <scope>NUCLEOTIDE SEQUENCE</scope>
    <source>
        <strain evidence="3">NCAIM Y.01608</strain>
    </source>
</reference>
<dbReference type="InterPro" id="IPR036869">
    <property type="entry name" value="J_dom_sf"/>
</dbReference>
<dbReference type="FunFam" id="2.60.260.20:FF:000013">
    <property type="entry name" value="DnaJ subfamily B member 11"/>
    <property type="match status" value="1"/>
</dbReference>
<dbReference type="PROSITE" id="PS50076">
    <property type="entry name" value="DNAJ_2"/>
    <property type="match status" value="1"/>
</dbReference>
<dbReference type="SUPFAM" id="SSF46565">
    <property type="entry name" value="Chaperone J-domain"/>
    <property type="match status" value="1"/>
</dbReference>
<dbReference type="GO" id="GO:0005829">
    <property type="term" value="C:cytosol"/>
    <property type="evidence" value="ECO:0007669"/>
    <property type="project" value="TreeGrafter"/>
</dbReference>
<dbReference type="PROSITE" id="PS00636">
    <property type="entry name" value="DNAJ_1"/>
    <property type="match status" value="1"/>
</dbReference>
<dbReference type="PANTHER" id="PTHR24078">
    <property type="entry name" value="DNAJ HOMOLOG SUBFAMILY C MEMBER"/>
    <property type="match status" value="1"/>
</dbReference>
<dbReference type="InterPro" id="IPR018253">
    <property type="entry name" value="DnaJ_domain_CS"/>
</dbReference>
<dbReference type="Gene3D" id="2.60.260.20">
    <property type="entry name" value="Urease metallochaperone UreE, N-terminal domain"/>
    <property type="match status" value="2"/>
</dbReference>
<evidence type="ECO:0000313" key="4">
    <source>
        <dbReference type="Proteomes" id="UP000788993"/>
    </source>
</evidence>
<dbReference type="CDD" id="cd06257">
    <property type="entry name" value="DnaJ"/>
    <property type="match status" value="1"/>
</dbReference>
<dbReference type="InterPro" id="IPR001623">
    <property type="entry name" value="DnaJ_domain"/>
</dbReference>
<dbReference type="InterPro" id="IPR002939">
    <property type="entry name" value="DnaJ_C"/>
</dbReference>
<dbReference type="PANTHER" id="PTHR24078:SF553">
    <property type="entry name" value="DNAJ HOMOLOG SUBFAMILY B MEMBER 5"/>
    <property type="match status" value="1"/>
</dbReference>
<dbReference type="Proteomes" id="UP000788993">
    <property type="component" value="Unassembled WGS sequence"/>
</dbReference>
<comment type="caution">
    <text evidence="3">The sequence shown here is derived from an EMBL/GenBank/DDBJ whole genome shotgun (WGS) entry which is preliminary data.</text>
</comment>
<protein>
    <submittedName>
        <fullName evidence="3">Uncharacterized protein</fullName>
    </submittedName>
</protein>
<dbReference type="AlphaFoldDB" id="A0A1B7SJH4"/>
<dbReference type="GO" id="GO:0006413">
    <property type="term" value="P:translational initiation"/>
    <property type="evidence" value="ECO:0007669"/>
    <property type="project" value="TreeGrafter"/>
</dbReference>
<name>A0A1B7SJH4_9ASCO</name>